<keyword evidence="5" id="KW-1185">Reference proteome</keyword>
<dbReference type="GO" id="GO:0016757">
    <property type="term" value="F:glycosyltransferase activity"/>
    <property type="evidence" value="ECO:0007669"/>
    <property type="project" value="UniProtKB-KW"/>
</dbReference>
<name>A0A1I6M5K3_9SPHN</name>
<dbReference type="AlphaFoldDB" id="A0A1I6M5K3"/>
<evidence type="ECO:0000313" key="5">
    <source>
        <dbReference type="Proteomes" id="UP000198824"/>
    </source>
</evidence>
<evidence type="ECO:0000256" key="2">
    <source>
        <dbReference type="ARBA" id="ARBA00022679"/>
    </source>
</evidence>
<sequence length="358" mass="38774">MPPHGGGRRRLLVLGGSLHHPGGLEAYCERAAAAVQLHSRRWTAAWWPSETAYFKPARMAAVRDVWRRLDQVEADLVWLQWSNLLDLVLLQRLHAQGLPVLVTPHLGAASRLQRLPLLRRLSTRLLAQADRLALLFDAQDREIALPPALPRDRIGTFLPEEALSESIAPREGSHLRLIHAGRLSREKGTFRMVELCAALRDRGMPVSARIVGRAEPAVMAELNQAISAADLGDVLHLTEWLDGPALRAALGEADVMVHLSELDSFPLIVLEALAAGALPVVADMAGAADMVRRYDGLVTRGSSVAAAADWLAGQELAAIRRRGAEAAVQVRAEQAWPQLVARLEGIADATVATAGVNA</sequence>
<dbReference type="PANTHER" id="PTHR12526">
    <property type="entry name" value="GLYCOSYLTRANSFERASE"/>
    <property type="match status" value="1"/>
</dbReference>
<dbReference type="CDD" id="cd03801">
    <property type="entry name" value="GT4_PimA-like"/>
    <property type="match status" value="1"/>
</dbReference>
<dbReference type="PANTHER" id="PTHR12526:SF510">
    <property type="entry name" value="D-INOSITOL 3-PHOSPHATE GLYCOSYLTRANSFERASE"/>
    <property type="match status" value="1"/>
</dbReference>
<protein>
    <submittedName>
        <fullName evidence="4">Glycosyltransferase involved in cell wall bisynthesis</fullName>
    </submittedName>
</protein>
<evidence type="ECO:0000256" key="1">
    <source>
        <dbReference type="ARBA" id="ARBA00022676"/>
    </source>
</evidence>
<dbReference type="InterPro" id="IPR001296">
    <property type="entry name" value="Glyco_trans_1"/>
</dbReference>
<evidence type="ECO:0000313" key="4">
    <source>
        <dbReference type="EMBL" id="SFS10990.1"/>
    </source>
</evidence>
<dbReference type="EMBL" id="FOZG01000003">
    <property type="protein sequence ID" value="SFS10990.1"/>
    <property type="molecule type" value="Genomic_DNA"/>
</dbReference>
<evidence type="ECO:0000259" key="3">
    <source>
        <dbReference type="Pfam" id="PF00534"/>
    </source>
</evidence>
<dbReference type="RefSeq" id="WP_131819288.1">
    <property type="nucleotide sequence ID" value="NZ_FOZG01000003.1"/>
</dbReference>
<keyword evidence="2 4" id="KW-0808">Transferase</keyword>
<proteinExistence type="predicted"/>
<dbReference type="STRING" id="1166337.SAMN05192580_3503"/>
<dbReference type="OrthoDB" id="8432143at2"/>
<organism evidence="4 5">
    <name type="scientific">Sphingomonas jatrophae</name>
    <dbReference type="NCBI Taxonomy" id="1166337"/>
    <lineage>
        <taxon>Bacteria</taxon>
        <taxon>Pseudomonadati</taxon>
        <taxon>Pseudomonadota</taxon>
        <taxon>Alphaproteobacteria</taxon>
        <taxon>Sphingomonadales</taxon>
        <taxon>Sphingomonadaceae</taxon>
        <taxon>Sphingomonas</taxon>
    </lineage>
</organism>
<dbReference type="SUPFAM" id="SSF53756">
    <property type="entry name" value="UDP-Glycosyltransferase/glycogen phosphorylase"/>
    <property type="match status" value="1"/>
</dbReference>
<dbReference type="Pfam" id="PF00534">
    <property type="entry name" value="Glycos_transf_1"/>
    <property type="match status" value="1"/>
</dbReference>
<feature type="domain" description="Glycosyl transferase family 1" evidence="3">
    <location>
        <begin position="176"/>
        <end position="309"/>
    </location>
</feature>
<reference evidence="4 5" key="1">
    <citation type="submission" date="2016-10" db="EMBL/GenBank/DDBJ databases">
        <authorList>
            <person name="de Groot N.N."/>
        </authorList>
    </citation>
    <scope>NUCLEOTIDE SEQUENCE [LARGE SCALE GENOMIC DNA]</scope>
    <source>
        <strain evidence="4 5">S5-249</strain>
    </source>
</reference>
<dbReference type="Proteomes" id="UP000198824">
    <property type="component" value="Unassembled WGS sequence"/>
</dbReference>
<gene>
    <name evidence="4" type="ORF">SAMN05192580_3503</name>
</gene>
<accession>A0A1I6M5K3</accession>
<dbReference type="Gene3D" id="3.40.50.2000">
    <property type="entry name" value="Glycogen Phosphorylase B"/>
    <property type="match status" value="2"/>
</dbReference>
<keyword evidence="1" id="KW-0328">Glycosyltransferase</keyword>